<accession>A0A426Y7X1</accession>
<reference evidence="2 3" key="1">
    <citation type="journal article" date="2014" name="Agronomy (Basel)">
        <title>A Draft Genome Sequence for Ensete ventricosum, the Drought-Tolerant Tree Against Hunger.</title>
        <authorList>
            <person name="Harrison J."/>
            <person name="Moore K.A."/>
            <person name="Paszkiewicz K."/>
            <person name="Jones T."/>
            <person name="Grant M."/>
            <person name="Ambacheew D."/>
            <person name="Muzemil S."/>
            <person name="Studholme D.J."/>
        </authorList>
    </citation>
    <scope>NUCLEOTIDE SEQUENCE [LARGE SCALE GENOMIC DNA]</scope>
</reference>
<gene>
    <name evidence="2" type="ORF">B296_00019706</name>
</gene>
<proteinExistence type="predicted"/>
<evidence type="ECO:0000313" key="2">
    <source>
        <dbReference type="EMBL" id="RRT47822.1"/>
    </source>
</evidence>
<feature type="compositionally biased region" description="Basic and acidic residues" evidence="1">
    <location>
        <begin position="175"/>
        <end position="198"/>
    </location>
</feature>
<feature type="region of interest" description="Disordered" evidence="1">
    <location>
        <begin position="175"/>
        <end position="223"/>
    </location>
</feature>
<organism evidence="2 3">
    <name type="scientific">Ensete ventricosum</name>
    <name type="common">Abyssinian banana</name>
    <name type="synonym">Musa ensete</name>
    <dbReference type="NCBI Taxonomy" id="4639"/>
    <lineage>
        <taxon>Eukaryota</taxon>
        <taxon>Viridiplantae</taxon>
        <taxon>Streptophyta</taxon>
        <taxon>Embryophyta</taxon>
        <taxon>Tracheophyta</taxon>
        <taxon>Spermatophyta</taxon>
        <taxon>Magnoliopsida</taxon>
        <taxon>Liliopsida</taxon>
        <taxon>Zingiberales</taxon>
        <taxon>Musaceae</taxon>
        <taxon>Ensete</taxon>
    </lineage>
</organism>
<name>A0A426Y7X1_ENSVE</name>
<evidence type="ECO:0000313" key="3">
    <source>
        <dbReference type="Proteomes" id="UP000287651"/>
    </source>
</evidence>
<dbReference type="Proteomes" id="UP000287651">
    <property type="component" value="Unassembled WGS sequence"/>
</dbReference>
<feature type="non-terminal residue" evidence="2">
    <location>
        <position position="1"/>
    </location>
</feature>
<sequence length="223" mass="24702">GSEESGGHDLDTAVIEGSLVMIRERYNIPTEYGLHVPQPGQRPYSLDASSMCISVYALEADLRFPLHPLIEEFSRAPSSNKGWKSRYLYVSSLVLGFRLDWSAHPIDNAPPYLSEKETVMVSRMKGILSSSRAMKEMVELWLGEAGLSRPLGVLNILLYFSLSNCLLTCRSECRPDGSRGASRDAQSDKRQGPSDPTHRPRGRRVSCEGSSEGFVEEASHLPT</sequence>
<evidence type="ECO:0000256" key="1">
    <source>
        <dbReference type="SAM" id="MobiDB-lite"/>
    </source>
</evidence>
<protein>
    <submittedName>
        <fullName evidence="2">Uncharacterized protein</fullName>
    </submittedName>
</protein>
<dbReference type="AlphaFoldDB" id="A0A426Y7X1"/>
<comment type="caution">
    <text evidence="2">The sequence shown here is derived from an EMBL/GenBank/DDBJ whole genome shotgun (WGS) entry which is preliminary data.</text>
</comment>
<dbReference type="EMBL" id="AMZH03014329">
    <property type="protein sequence ID" value="RRT47822.1"/>
    <property type="molecule type" value="Genomic_DNA"/>
</dbReference>